<accession>A0A540NSP7</accession>
<dbReference type="Proteomes" id="UP000315295">
    <property type="component" value="Unassembled WGS sequence"/>
</dbReference>
<comment type="caution">
    <text evidence="1">The sequence shown here is derived from an EMBL/GenBank/DDBJ whole genome shotgun (WGS) entry which is preliminary data.</text>
</comment>
<sequence>MAMGEQTYLESNLEFGDLPRAQLVESGVDLTSPPPNLGFVLANTSQPRNLCYSGRGVSTREITDSHVIAQQDTVQEVKKGEVHTQVQEPGINSSAWMSRVRWSKKIGINVLVGFLLDPTLIKKVQATLDESLTFFLTTNAR</sequence>
<proteinExistence type="predicted"/>
<dbReference type="AlphaFoldDB" id="A0A540NSP7"/>
<dbReference type="EMBL" id="VIEB01000006">
    <property type="protein sequence ID" value="TQE14064.1"/>
    <property type="molecule type" value="Genomic_DNA"/>
</dbReference>
<evidence type="ECO:0000313" key="2">
    <source>
        <dbReference type="Proteomes" id="UP000315295"/>
    </source>
</evidence>
<protein>
    <submittedName>
        <fullName evidence="1">Uncharacterized protein</fullName>
    </submittedName>
</protein>
<name>A0A540NSP7_MALBA</name>
<evidence type="ECO:0000313" key="1">
    <source>
        <dbReference type="EMBL" id="TQE14064.1"/>
    </source>
</evidence>
<organism evidence="1 2">
    <name type="scientific">Malus baccata</name>
    <name type="common">Siberian crab apple</name>
    <name type="synonym">Pyrus baccata</name>
    <dbReference type="NCBI Taxonomy" id="106549"/>
    <lineage>
        <taxon>Eukaryota</taxon>
        <taxon>Viridiplantae</taxon>
        <taxon>Streptophyta</taxon>
        <taxon>Embryophyta</taxon>
        <taxon>Tracheophyta</taxon>
        <taxon>Spermatophyta</taxon>
        <taxon>Magnoliopsida</taxon>
        <taxon>eudicotyledons</taxon>
        <taxon>Gunneridae</taxon>
        <taxon>Pentapetalae</taxon>
        <taxon>rosids</taxon>
        <taxon>fabids</taxon>
        <taxon>Rosales</taxon>
        <taxon>Rosaceae</taxon>
        <taxon>Amygdaloideae</taxon>
        <taxon>Maleae</taxon>
        <taxon>Malus</taxon>
    </lineage>
</organism>
<keyword evidence="2" id="KW-1185">Reference proteome</keyword>
<reference evidence="1 2" key="1">
    <citation type="journal article" date="2019" name="G3 (Bethesda)">
        <title>Sequencing of a Wild Apple (Malus baccata) Genome Unravels the Differences Between Cultivated and Wild Apple Species Regarding Disease Resistance and Cold Tolerance.</title>
        <authorList>
            <person name="Chen X."/>
        </authorList>
    </citation>
    <scope>NUCLEOTIDE SEQUENCE [LARGE SCALE GENOMIC DNA]</scope>
    <source>
        <strain evidence="2">cv. Shandingzi</strain>
        <tissue evidence="1">Leaves</tissue>
    </source>
</reference>
<gene>
    <name evidence="1" type="ORF">C1H46_000358</name>
</gene>